<keyword evidence="1 5" id="KW-0728">SH3 domain</keyword>
<dbReference type="InterPro" id="IPR011993">
    <property type="entry name" value="PH-like_dom_sf"/>
</dbReference>
<evidence type="ECO:0000256" key="5">
    <source>
        <dbReference type="PROSITE-ProRule" id="PRU00192"/>
    </source>
</evidence>
<organism evidence="8">
    <name type="scientific">Wuchereria bancrofti</name>
    <dbReference type="NCBI Taxonomy" id="6293"/>
    <lineage>
        <taxon>Eukaryota</taxon>
        <taxon>Metazoa</taxon>
        <taxon>Ecdysozoa</taxon>
        <taxon>Nematoda</taxon>
        <taxon>Chromadorea</taxon>
        <taxon>Rhabditida</taxon>
        <taxon>Spirurina</taxon>
        <taxon>Spiruromorpha</taxon>
        <taxon>Filarioidea</taxon>
        <taxon>Onchocercidae</taxon>
        <taxon>Wuchereria</taxon>
    </lineage>
</organism>
<keyword evidence="2" id="KW-0343">GTPase activation</keyword>
<evidence type="ECO:0000256" key="2">
    <source>
        <dbReference type="ARBA" id="ARBA00022468"/>
    </source>
</evidence>
<reference evidence="8" key="1">
    <citation type="submission" date="2016-11" db="UniProtKB">
        <authorList>
            <consortium name="WormBaseParasite"/>
        </authorList>
    </citation>
    <scope>IDENTIFICATION</scope>
    <source>
        <strain evidence="8">pt0022</strain>
    </source>
</reference>
<feature type="domain" description="SH2" evidence="6">
    <location>
        <begin position="77"/>
        <end position="169"/>
    </location>
</feature>
<dbReference type="InterPro" id="IPR036860">
    <property type="entry name" value="SH2_dom_sf"/>
</dbReference>
<feature type="domain" description="SH3" evidence="7">
    <location>
        <begin position="173"/>
        <end position="235"/>
    </location>
</feature>
<sequence length="863" mass="98277">MKNGNGETIKIDSFIVATCKISPIKYLIIIKVMIKFIYDGLMSIAADNGMEDKEEQVQNYESKVVEVKEESLDSVDCFHGFITEEEVEYRLRKCKIDGALILHAEQNSITPKFRLSWLPSVSNSVMHLSIDRVCGEYFLFGKSFTTLSDLIQTFVNESKTAVLPLQPPSPVKLVNRQRIAVLPFRAMPDTNEISFCEGDLLTEIQRMDNEWAWARLEKNGKSGLVAVQLTVPLNDKNVKPEELPYFHDEPINVLTQRLTQYTDGCYLLRHSFVQSSSYTLMRTTDGNFEIDGQIFATIPDIIERYSEKEICKGFYLTRAVLTKASDRDLSGKNADKKFQDLITNSKEDKWKRCYVTLNDSNGSQLYVLDDEKRTKPKVVLDLGFCFVYKIPEGSFDRANCLLVASNSMDIYPSVHLSFQNEGTYLNWLNELRLRCLGCRYSPSPFAVIPAIQDYFIRSTTVIYLTLTSFRGSDFKPDTSYSAVVTINGIFLTKTQQVMPAKNTIIFNRCFLLQYIPPGSCSLKFILCSHNLPPTKTRNLVFRDYLQKDISPIYLLADDGKELCVENNFEGFVFRAVRHRIVLLPEEQYASFFVLLTTRSFILSIWIGSVLDIFNRKYFARLLLSVLLPNYDLLMSFVEVIIREQIKRETEVTLFRCDSFCTCCISTVLRMTGKDLVTEELANLLTGGLPKQELEIMSALKSLSEHLPLLFRAILSHIVKTTKAYFNDSKYIARRVASVFFILRFVNPILTFNCNGSPEQSRQLPKTIQSLANQASSPDYCPEKGTPSVRLMADLLDAIALSPSKVESSENPFCGYSKIDQLALLAFQVERVLEQQDSDSCPLPEAYAVISLLKKHAEKYLSFL</sequence>
<dbReference type="InterPro" id="IPR001452">
    <property type="entry name" value="SH3_domain"/>
</dbReference>
<dbReference type="Gene3D" id="1.10.506.10">
    <property type="entry name" value="GTPase Activation - p120gap, domain 1"/>
    <property type="match status" value="1"/>
</dbReference>
<evidence type="ECO:0000313" key="8">
    <source>
        <dbReference type="WBParaSite" id="maker-PairedContig_5952-snap-gene-0.24-mRNA-1"/>
    </source>
</evidence>
<protein>
    <recommendedName>
        <fullName evidence="9">SH3 domain-containing protein</fullName>
    </recommendedName>
</protein>
<dbReference type="Gene3D" id="3.30.505.10">
    <property type="entry name" value="SH2 domain"/>
    <property type="match status" value="1"/>
</dbReference>
<dbReference type="STRING" id="6293.A0A1I8EWM0"/>
<dbReference type="PROSITE" id="PS50002">
    <property type="entry name" value="SH3"/>
    <property type="match status" value="1"/>
</dbReference>
<dbReference type="GO" id="GO:0005096">
    <property type="term" value="F:GTPase activator activity"/>
    <property type="evidence" value="ECO:0007669"/>
    <property type="project" value="UniProtKB-KW"/>
</dbReference>
<dbReference type="SUPFAM" id="SSF48350">
    <property type="entry name" value="GTPase activation domain, GAP"/>
    <property type="match status" value="1"/>
</dbReference>
<dbReference type="CDD" id="cd00173">
    <property type="entry name" value="SH2"/>
    <property type="match status" value="1"/>
</dbReference>
<dbReference type="SUPFAM" id="SSF55550">
    <property type="entry name" value="SH2 domain"/>
    <property type="match status" value="2"/>
</dbReference>
<evidence type="ECO:0000259" key="7">
    <source>
        <dbReference type="PROSITE" id="PS50002"/>
    </source>
</evidence>
<proteinExistence type="predicted"/>
<dbReference type="AlphaFoldDB" id="A0A1I8EWM0"/>
<dbReference type="SMART" id="SM00326">
    <property type="entry name" value="SH3"/>
    <property type="match status" value="1"/>
</dbReference>
<dbReference type="SUPFAM" id="SSF50044">
    <property type="entry name" value="SH3-domain"/>
    <property type="match status" value="1"/>
</dbReference>
<evidence type="ECO:0000256" key="1">
    <source>
        <dbReference type="ARBA" id="ARBA00022443"/>
    </source>
</evidence>
<dbReference type="CDD" id="cd04519">
    <property type="entry name" value="RasGAP"/>
    <property type="match status" value="1"/>
</dbReference>
<accession>A0A1I8EWM0</accession>
<evidence type="ECO:0000256" key="4">
    <source>
        <dbReference type="PROSITE-ProRule" id="PRU00191"/>
    </source>
</evidence>
<name>A0A1I8EWM0_WUCBA</name>
<evidence type="ECO:0000259" key="6">
    <source>
        <dbReference type="PROSITE" id="PS50001"/>
    </source>
</evidence>
<dbReference type="InterPro" id="IPR036028">
    <property type="entry name" value="SH3-like_dom_sf"/>
</dbReference>
<dbReference type="SUPFAM" id="SSF50729">
    <property type="entry name" value="PH domain-like"/>
    <property type="match status" value="1"/>
</dbReference>
<keyword evidence="3 4" id="KW-0727">SH2 domain</keyword>
<evidence type="ECO:0008006" key="9">
    <source>
        <dbReference type="Google" id="ProtNLM"/>
    </source>
</evidence>
<dbReference type="WBParaSite" id="maker-PairedContig_5952-snap-gene-0.24-mRNA-1">
    <property type="protein sequence ID" value="maker-PairedContig_5952-snap-gene-0.24-mRNA-1"/>
    <property type="gene ID" value="maker-PairedContig_5952-snap-gene-0.24"/>
</dbReference>
<dbReference type="InterPro" id="IPR008936">
    <property type="entry name" value="Rho_GTPase_activation_prot"/>
</dbReference>
<dbReference type="InterPro" id="IPR000980">
    <property type="entry name" value="SH2"/>
</dbReference>
<dbReference type="Gene3D" id="2.30.29.30">
    <property type="entry name" value="Pleckstrin-homology domain (PH domain)/Phosphotyrosine-binding domain (PTB)"/>
    <property type="match status" value="1"/>
</dbReference>
<dbReference type="Gene3D" id="2.30.30.40">
    <property type="entry name" value="SH3 Domains"/>
    <property type="match status" value="1"/>
</dbReference>
<evidence type="ECO:0000256" key="3">
    <source>
        <dbReference type="ARBA" id="ARBA00022999"/>
    </source>
</evidence>
<dbReference type="PROSITE" id="PS50001">
    <property type="entry name" value="SH2"/>
    <property type="match status" value="1"/>
</dbReference>